<feature type="transmembrane region" description="Helical" evidence="8">
    <location>
        <begin position="20"/>
        <end position="39"/>
    </location>
</feature>
<keyword evidence="7 8" id="KW-0472">Membrane</keyword>
<evidence type="ECO:0000313" key="11">
    <source>
        <dbReference type="Proteomes" id="UP001257627"/>
    </source>
</evidence>
<evidence type="ECO:0000256" key="2">
    <source>
        <dbReference type="ARBA" id="ARBA00022448"/>
    </source>
</evidence>
<dbReference type="RefSeq" id="WP_266944220.1">
    <property type="nucleotide sequence ID" value="NZ_JAPEMK010000002.1"/>
</dbReference>
<protein>
    <submittedName>
        <fullName evidence="10">Amino acid ABC transporter permease</fullName>
    </submittedName>
</protein>
<dbReference type="InterPro" id="IPR043429">
    <property type="entry name" value="ArtM/GltK/GlnP/TcyL/YhdX-like"/>
</dbReference>
<keyword evidence="2 8" id="KW-0813">Transport</keyword>
<dbReference type="InterPro" id="IPR010065">
    <property type="entry name" value="AA_ABC_transptr_permease_3TM"/>
</dbReference>
<dbReference type="NCBIfam" id="TIGR01726">
    <property type="entry name" value="HEQRo_perm_3TM"/>
    <property type="match status" value="1"/>
</dbReference>
<feature type="transmembrane region" description="Helical" evidence="8">
    <location>
        <begin position="51"/>
        <end position="73"/>
    </location>
</feature>
<evidence type="ECO:0000313" key="10">
    <source>
        <dbReference type="EMBL" id="MDU9001343.1"/>
    </source>
</evidence>
<comment type="subcellular location">
    <subcellularLocation>
        <location evidence="1 8">Cell membrane</location>
        <topology evidence="1 8">Multi-pass membrane protein</topology>
    </subcellularLocation>
</comment>
<proteinExistence type="inferred from homology"/>
<comment type="similarity">
    <text evidence="8">Belongs to the binding-protein-dependent transport system permease family.</text>
</comment>
<feature type="transmembrane region" description="Helical" evidence="8">
    <location>
        <begin position="79"/>
        <end position="100"/>
    </location>
</feature>
<dbReference type="Pfam" id="PF00528">
    <property type="entry name" value="BPD_transp_1"/>
    <property type="match status" value="1"/>
</dbReference>
<feature type="domain" description="ABC transmembrane type-1" evidence="9">
    <location>
        <begin position="15"/>
        <end position="204"/>
    </location>
</feature>
<dbReference type="PROSITE" id="PS50928">
    <property type="entry name" value="ABC_TM1"/>
    <property type="match status" value="1"/>
</dbReference>
<dbReference type="InterPro" id="IPR035906">
    <property type="entry name" value="MetI-like_sf"/>
</dbReference>
<evidence type="ECO:0000256" key="4">
    <source>
        <dbReference type="ARBA" id="ARBA00022692"/>
    </source>
</evidence>
<dbReference type="SUPFAM" id="SSF161098">
    <property type="entry name" value="MetI-like"/>
    <property type="match status" value="1"/>
</dbReference>
<comment type="caution">
    <text evidence="10">The sequence shown here is derived from an EMBL/GenBank/DDBJ whole genome shotgun (WGS) entry which is preliminary data.</text>
</comment>
<dbReference type="CDD" id="cd06261">
    <property type="entry name" value="TM_PBP2"/>
    <property type="match status" value="1"/>
</dbReference>
<reference evidence="10 11" key="1">
    <citation type="submission" date="2023-02" db="EMBL/GenBank/DDBJ databases">
        <authorList>
            <person name="Maleckis M."/>
        </authorList>
    </citation>
    <scope>NUCLEOTIDE SEQUENCE [LARGE SCALE GENOMIC DNA]</scope>
    <source>
        <strain evidence="10 11">P8-A2</strain>
        <plasmid evidence="10">unnamed1</plasmid>
    </source>
</reference>
<gene>
    <name evidence="10" type="ORF">PU648_55725</name>
</gene>
<geneLocation type="plasmid" evidence="10">
    <name>unnamed1</name>
</geneLocation>
<feature type="transmembrane region" description="Helical" evidence="8">
    <location>
        <begin position="184"/>
        <end position="205"/>
    </location>
</feature>
<evidence type="ECO:0000259" key="9">
    <source>
        <dbReference type="PROSITE" id="PS50928"/>
    </source>
</evidence>
<dbReference type="EMBL" id="JARAKF010000003">
    <property type="protein sequence ID" value="MDU9001343.1"/>
    <property type="molecule type" value="Genomic_DNA"/>
</dbReference>
<evidence type="ECO:0000256" key="1">
    <source>
        <dbReference type="ARBA" id="ARBA00004651"/>
    </source>
</evidence>
<dbReference type="PANTHER" id="PTHR30614:SF0">
    <property type="entry name" value="L-CYSTINE TRANSPORT SYSTEM PERMEASE PROTEIN TCYL"/>
    <property type="match status" value="1"/>
</dbReference>
<organism evidence="10 11">
    <name type="scientific">Streptomyces mirabilis</name>
    <dbReference type="NCBI Taxonomy" id="68239"/>
    <lineage>
        <taxon>Bacteria</taxon>
        <taxon>Bacillati</taxon>
        <taxon>Actinomycetota</taxon>
        <taxon>Actinomycetes</taxon>
        <taxon>Kitasatosporales</taxon>
        <taxon>Streptomycetaceae</taxon>
        <taxon>Streptomyces</taxon>
    </lineage>
</organism>
<dbReference type="Gene3D" id="1.10.3720.10">
    <property type="entry name" value="MetI-like"/>
    <property type="match status" value="1"/>
</dbReference>
<feature type="transmembrane region" description="Helical" evidence="8">
    <location>
        <begin position="145"/>
        <end position="164"/>
    </location>
</feature>
<evidence type="ECO:0000256" key="3">
    <source>
        <dbReference type="ARBA" id="ARBA00022475"/>
    </source>
</evidence>
<dbReference type="Proteomes" id="UP001257627">
    <property type="component" value="Unassembled WGS sequence"/>
</dbReference>
<name>A0ABU3V595_9ACTN</name>
<dbReference type="PANTHER" id="PTHR30614">
    <property type="entry name" value="MEMBRANE COMPONENT OF AMINO ACID ABC TRANSPORTER"/>
    <property type="match status" value="1"/>
</dbReference>
<keyword evidence="4 8" id="KW-0812">Transmembrane</keyword>
<sequence>MGVVTSHLDVFAEGLLTSLQISAATFLLAAAGGVLLSCCRISPVGPLRWFAAGYVTAVRGVPLLVLLTLFVFGLPEAGVVYSLPWTVVTAMGAYWAAFFCETVRAGIRSVPTGQIEAARALGLTGRQLLSSVVLPQALRSVLQPLASLLIAVILNSSLAAAVGVTDELTGQTVLLDQRYAQPLVTFTAAAACYALLTGTIGRLAAVLDGRLAVRR</sequence>
<dbReference type="InterPro" id="IPR000515">
    <property type="entry name" value="MetI-like"/>
</dbReference>
<evidence type="ECO:0000256" key="6">
    <source>
        <dbReference type="ARBA" id="ARBA00022989"/>
    </source>
</evidence>
<keyword evidence="10" id="KW-0614">Plasmid</keyword>
<evidence type="ECO:0000256" key="7">
    <source>
        <dbReference type="ARBA" id="ARBA00023136"/>
    </source>
</evidence>
<keyword evidence="3" id="KW-1003">Cell membrane</keyword>
<keyword evidence="11" id="KW-1185">Reference proteome</keyword>
<evidence type="ECO:0000256" key="5">
    <source>
        <dbReference type="ARBA" id="ARBA00022970"/>
    </source>
</evidence>
<accession>A0ABU3V595</accession>
<keyword evidence="6 8" id="KW-1133">Transmembrane helix</keyword>
<keyword evidence="5" id="KW-0029">Amino-acid transport</keyword>
<evidence type="ECO:0000256" key="8">
    <source>
        <dbReference type="RuleBase" id="RU363032"/>
    </source>
</evidence>